<feature type="compositionally biased region" description="Acidic residues" evidence="3">
    <location>
        <begin position="860"/>
        <end position="878"/>
    </location>
</feature>
<dbReference type="InterPro" id="IPR058923">
    <property type="entry name" value="RCC1-like_dom"/>
</dbReference>
<reference evidence="6" key="1">
    <citation type="journal article" date="2010" name="Genome Biol.">
        <title>Genome sequence of the necrotrophic plant pathogen Pythium ultimum reveals original pathogenicity mechanisms and effector repertoire.</title>
        <authorList>
            <person name="Levesque C.A."/>
            <person name="Brouwer H."/>
            <person name="Cano L."/>
            <person name="Hamilton J.P."/>
            <person name="Holt C."/>
            <person name="Huitema E."/>
            <person name="Raffaele S."/>
            <person name="Robideau G.P."/>
            <person name="Thines M."/>
            <person name="Win J."/>
            <person name="Zerillo M.M."/>
            <person name="Beakes G.W."/>
            <person name="Boore J.L."/>
            <person name="Busam D."/>
            <person name="Dumas B."/>
            <person name="Ferriera S."/>
            <person name="Fuerstenberg S.I."/>
            <person name="Gachon C.M."/>
            <person name="Gaulin E."/>
            <person name="Govers F."/>
            <person name="Grenville-Briggs L."/>
            <person name="Horner N."/>
            <person name="Hostetler J."/>
            <person name="Jiang R.H."/>
            <person name="Johnson J."/>
            <person name="Krajaejun T."/>
            <person name="Lin H."/>
            <person name="Meijer H.J."/>
            <person name="Moore B."/>
            <person name="Morris P."/>
            <person name="Phuntmart V."/>
            <person name="Puiu D."/>
            <person name="Shetty J."/>
            <person name="Stajich J.E."/>
            <person name="Tripathy S."/>
            <person name="Wawra S."/>
            <person name="van West P."/>
            <person name="Whitty B.R."/>
            <person name="Coutinho P.M."/>
            <person name="Henrissat B."/>
            <person name="Martin F."/>
            <person name="Thomas P.D."/>
            <person name="Tyler B.M."/>
            <person name="De Vries R.P."/>
            <person name="Kamoun S."/>
            <person name="Yandell M."/>
            <person name="Tisserat N."/>
            <person name="Buell C.R."/>
        </authorList>
    </citation>
    <scope>NUCLEOTIDE SEQUENCE</scope>
    <source>
        <strain evidence="6">DAOM:BR144</strain>
    </source>
</reference>
<evidence type="ECO:0000256" key="2">
    <source>
        <dbReference type="PROSITE-ProRule" id="PRU00235"/>
    </source>
</evidence>
<feature type="repeat" description="RCC1" evidence="2">
    <location>
        <begin position="514"/>
        <end position="565"/>
    </location>
</feature>
<feature type="repeat" description="RCC1" evidence="2">
    <location>
        <begin position="676"/>
        <end position="739"/>
    </location>
</feature>
<feature type="repeat" description="RCC1" evidence="2">
    <location>
        <begin position="460"/>
        <end position="513"/>
    </location>
</feature>
<dbReference type="EMBL" id="GL376588">
    <property type="status" value="NOT_ANNOTATED_CDS"/>
    <property type="molecule type" value="Genomic_DNA"/>
</dbReference>
<dbReference type="VEuPathDB" id="FungiDB:PYU1_G012691"/>
<sequence length="1541" mass="167169">MGIQVVFSLFASILDQASSSLTQKKEFLAELLPLIKSLPPQALAPTNCSIPSSLPGAAAQRGLTATASAATSDSRELVDKIQRFLLGVCPLPSLKPGPSSPKVYAVAPSLNDFDVTDRTNAVNGLIYLAAARSSLRDFLIAMKVILGALESCCDANDTHSARLSSPLTTAVPLLKPKGEDQHPTNSAQSEWEKDEVAGKYKSKMDISSLDLKPGAARQRGDILASGKGVEHEISHSAPHDLVIQVKRKALPKGFVPKAIGTTSTTTALNVSLAHHRPSGSQGAGVTNATTGVHKSKMKEDLKELRQSGSTGFSLDISMMEDSGSRDAFAVAINYAQTVKCPKLKPLNISSVLHQLDGAKASMPPKPTRFPRGTQQSSSSMKYEDVCSTSGIVLGDGMMLPGQDDCEDKEVWSCGQNSYGELGHGDTITRKSFDRIEALQRKDVVQVSAGNEHSIVLCGDGTVLTCGYNDNGQCGVGVTNRVSNVTEIHKFGDHAISQVHAYNGCEHSVVVTQDGKAATFGYNYRGQLGHGNTTSENVPKLIRSLEGKIVRLVSCSYYHTILTCEDAGAGRQFVYTFGRNDYGQLGHNDTIDRKVPHQIDALAEQQIVSVACGQYHTMVVSSTGKAYGFGKNDYGQLGTESAENQLVPVQVRNGLEKQMCLEIRCGYYHTIVLCSGAHLYGFGRNDYGQLGLGKANATAAANLQLQQQRFASPQLIEELEGKEIIRFACGCYHTIAVSDNGVLFVFGRNNHGQLGTGDTNERLYPFPIEYFLGKRIAMVAAGFYHTIVLTGGKEEEKTDQDGEPGNMGDENVDGNLREPSVLCSSSILLTNSVRHILDTSKSALSGEVGSGKLEKERAADQMEDSEDPSCDPDDEDCRDEDDRRRKAGVTVDNTPDLTDKSVQHGVDSVDAAVIIFAELDRLCKPFLPKTGSYPILQHPSNTAMEAFRSTIQASPPPNIDLCAIFDGCFEANVIHVCSSTFESLCTLLKHLSGRKIESLAHAQLHLQAAPQNGAQLQVYMLFVCLRLLQANLAQLLRSGLGKATMLFTMGRDTAMEIYDQAYAAVQGDPRFTTLEIERMLAAIRQIRETLMALVGLKQRASSFLSADTEANNGEIVARIASDAVDTLMLGFELFFPCTCTQRQFFLHVIESRPEISKGDCACEGKVHLPTPGSHPKSRKLLLGPLLRRMAEDSLILKFLPLAARDPLFQVDSSTKPNLSSISLIYTALLERIATEFTRALGEATNLQGGSSAMAADNSRHPPLTFEPSLFNLLLVLQKHIAAWASSRTRWERKAHGHAHQALSMMERVAVLTDHVIRVDAKEKDDIPLPWQCFIEFSLATLSQCCEVFRQVIFQESVPSPSFGHKYQDPSFAAGNEEIMIDNAFVEIVEASIVGQLLPSLVSSLLVFSSNPLFAATLFPSVKNLLRFLDDFNQHNQAIKDMENNRRGGHGGLISAAGAQSNSISGRRKQSGTLRLDFGRESELNASGVKRGSIGDVICLPWSFLLEKDLAVLAAEMAVTLKIGDPFFTFENSQAAAHAISDK</sequence>
<feature type="region of interest" description="Disordered" evidence="3">
    <location>
        <begin position="844"/>
        <end position="898"/>
    </location>
</feature>
<dbReference type="PANTHER" id="PTHR22872">
    <property type="entry name" value="BTK-BINDING PROTEIN-RELATED"/>
    <property type="match status" value="1"/>
</dbReference>
<evidence type="ECO:0000313" key="6">
    <source>
        <dbReference type="Proteomes" id="UP000019132"/>
    </source>
</evidence>
<dbReference type="Pfam" id="PF25390">
    <property type="entry name" value="WD40_RLD"/>
    <property type="match status" value="1"/>
</dbReference>
<keyword evidence="6" id="KW-1185">Reference proteome</keyword>
<reference evidence="5" key="3">
    <citation type="submission" date="2015-02" db="UniProtKB">
        <authorList>
            <consortium name="EnsemblProtists"/>
        </authorList>
    </citation>
    <scope>IDENTIFICATION</scope>
    <source>
        <strain evidence="5">DAOM BR144</strain>
    </source>
</reference>
<dbReference type="PROSITE" id="PS50012">
    <property type="entry name" value="RCC1_3"/>
    <property type="match status" value="7"/>
</dbReference>
<dbReference type="InterPro" id="IPR000408">
    <property type="entry name" value="Reg_chr_condens"/>
</dbReference>
<feature type="repeat" description="RCC1" evidence="2">
    <location>
        <begin position="623"/>
        <end position="675"/>
    </location>
</feature>
<feature type="repeat" description="RCC1" evidence="2">
    <location>
        <begin position="740"/>
        <end position="791"/>
    </location>
</feature>
<dbReference type="InterPro" id="IPR009091">
    <property type="entry name" value="RCC1/BLIP-II"/>
</dbReference>
<protein>
    <recommendedName>
        <fullName evidence="4">RCC1-like domain-containing protein</fullName>
    </recommendedName>
</protein>
<dbReference type="PRINTS" id="PR00633">
    <property type="entry name" value="RCCNDNSATION"/>
</dbReference>
<dbReference type="Proteomes" id="UP000019132">
    <property type="component" value="Unassembled WGS sequence"/>
</dbReference>
<evidence type="ECO:0000256" key="1">
    <source>
        <dbReference type="ARBA" id="ARBA00022737"/>
    </source>
</evidence>
<evidence type="ECO:0000259" key="4">
    <source>
        <dbReference type="Pfam" id="PF25390"/>
    </source>
</evidence>
<dbReference type="HOGENOM" id="CLU_001057_0_0_1"/>
<feature type="region of interest" description="Disordered" evidence="3">
    <location>
        <begin position="793"/>
        <end position="814"/>
    </location>
</feature>
<proteinExistence type="predicted"/>
<reference evidence="6" key="2">
    <citation type="submission" date="2010-04" db="EMBL/GenBank/DDBJ databases">
        <authorList>
            <person name="Buell R."/>
            <person name="Hamilton J."/>
            <person name="Hostetler J."/>
        </authorList>
    </citation>
    <scope>NUCLEOTIDE SEQUENCE [LARGE SCALE GENOMIC DNA]</scope>
    <source>
        <strain evidence="6">DAOM:BR144</strain>
    </source>
</reference>
<feature type="region of interest" description="Disordered" evidence="3">
    <location>
        <begin position="359"/>
        <end position="380"/>
    </location>
</feature>
<feature type="region of interest" description="Disordered" evidence="3">
    <location>
        <begin position="173"/>
        <end position="196"/>
    </location>
</feature>
<feature type="domain" description="RCC1-like" evidence="4">
    <location>
        <begin position="409"/>
        <end position="787"/>
    </location>
</feature>
<dbReference type="STRING" id="431595.K3X668"/>
<feature type="repeat" description="RCC1" evidence="2">
    <location>
        <begin position="408"/>
        <end position="459"/>
    </location>
</feature>
<evidence type="ECO:0000313" key="5">
    <source>
        <dbReference type="EnsemblProtists" id="PYU1_T012717"/>
    </source>
</evidence>
<dbReference type="Gene3D" id="2.130.10.30">
    <property type="entry name" value="Regulator of chromosome condensation 1/beta-lactamase-inhibitor protein II"/>
    <property type="match status" value="2"/>
</dbReference>
<dbReference type="InterPro" id="IPR051625">
    <property type="entry name" value="Signaling_Regulatory_Domain"/>
</dbReference>
<accession>K3X668</accession>
<dbReference type="eggNOG" id="KOG1426">
    <property type="taxonomic scope" value="Eukaryota"/>
</dbReference>
<dbReference type="InParanoid" id="K3X668"/>
<dbReference type="SUPFAM" id="SSF50985">
    <property type="entry name" value="RCC1/BLIP-II"/>
    <property type="match status" value="1"/>
</dbReference>
<dbReference type="PROSITE" id="PS00626">
    <property type="entry name" value="RCC1_2"/>
    <property type="match status" value="4"/>
</dbReference>
<evidence type="ECO:0000256" key="3">
    <source>
        <dbReference type="SAM" id="MobiDB-lite"/>
    </source>
</evidence>
<name>K3X668_GLOUD</name>
<feature type="repeat" description="RCC1" evidence="2">
    <location>
        <begin position="571"/>
        <end position="622"/>
    </location>
</feature>
<organism evidence="5 6">
    <name type="scientific">Globisporangium ultimum (strain ATCC 200006 / CBS 805.95 / DAOM BR144)</name>
    <name type="common">Pythium ultimum</name>
    <dbReference type="NCBI Taxonomy" id="431595"/>
    <lineage>
        <taxon>Eukaryota</taxon>
        <taxon>Sar</taxon>
        <taxon>Stramenopiles</taxon>
        <taxon>Oomycota</taxon>
        <taxon>Peronosporomycetes</taxon>
        <taxon>Pythiales</taxon>
        <taxon>Pythiaceae</taxon>
        <taxon>Globisporangium</taxon>
    </lineage>
</organism>
<keyword evidence="1" id="KW-0677">Repeat</keyword>
<dbReference type="EnsemblProtists" id="PYU1_T012717">
    <property type="protein sequence ID" value="PYU1_T012717"/>
    <property type="gene ID" value="PYU1_G012691"/>
</dbReference>